<dbReference type="InterPro" id="IPR046867">
    <property type="entry name" value="AldOxase/xan_DH_MoCoBD2"/>
</dbReference>
<feature type="domain" description="Aldehyde oxidase/xanthine dehydrogenase a/b hammerhead" evidence="1">
    <location>
        <begin position="225"/>
        <end position="303"/>
    </location>
</feature>
<reference evidence="3" key="1">
    <citation type="submission" date="2016-11" db="EMBL/GenBank/DDBJ databases">
        <authorList>
            <person name="Varghese N."/>
            <person name="Submissions S."/>
        </authorList>
    </citation>
    <scope>NUCLEOTIDE SEQUENCE [LARGE SCALE GENOMIC DNA]</scope>
    <source>
        <strain evidence="3">DSM 15292</strain>
    </source>
</reference>
<evidence type="ECO:0000259" key="1">
    <source>
        <dbReference type="SMART" id="SM01008"/>
    </source>
</evidence>
<dbReference type="Gene3D" id="3.30.365.10">
    <property type="entry name" value="Aldehyde oxidase/xanthine dehydrogenase, molybdopterin binding domain"/>
    <property type="match status" value="4"/>
</dbReference>
<organism evidence="2 3">
    <name type="scientific">Algoriphagus halophilus</name>
    <dbReference type="NCBI Taxonomy" id="226505"/>
    <lineage>
        <taxon>Bacteria</taxon>
        <taxon>Pseudomonadati</taxon>
        <taxon>Bacteroidota</taxon>
        <taxon>Cytophagia</taxon>
        <taxon>Cytophagales</taxon>
        <taxon>Cyclobacteriaceae</taxon>
        <taxon>Algoriphagus</taxon>
    </lineage>
</organism>
<dbReference type="EMBL" id="FSRC01000002">
    <property type="protein sequence ID" value="SIO02540.1"/>
    <property type="molecule type" value="Genomic_DNA"/>
</dbReference>
<dbReference type="PANTHER" id="PTHR47495">
    <property type="entry name" value="ALDEHYDE DEHYDROGENASE"/>
    <property type="match status" value="1"/>
</dbReference>
<dbReference type="InterPro" id="IPR008274">
    <property type="entry name" value="AldOxase/xan_DH_MoCoBD1"/>
</dbReference>
<dbReference type="SUPFAM" id="SSF54665">
    <property type="entry name" value="CO dehydrogenase molybdoprotein N-domain-like"/>
    <property type="match status" value="1"/>
</dbReference>
<dbReference type="STRING" id="226505.SAMN05444394_2969"/>
<dbReference type="InterPro" id="IPR052516">
    <property type="entry name" value="N-heterocyclic_Hydroxylase"/>
</dbReference>
<proteinExistence type="predicted"/>
<protein>
    <submittedName>
        <fullName evidence="2">Isoquinoline 1-oxidoreductase, beta subunit</fullName>
    </submittedName>
</protein>
<dbReference type="RefSeq" id="WP_074225752.1">
    <property type="nucleotide sequence ID" value="NZ_FSRC01000002.1"/>
</dbReference>
<gene>
    <name evidence="2" type="ORF">SAMN05444394_2969</name>
</gene>
<dbReference type="InterPro" id="IPR036856">
    <property type="entry name" value="Ald_Oxase/Xan_DH_a/b_sf"/>
</dbReference>
<dbReference type="OrthoDB" id="605889at2"/>
<dbReference type="InterPro" id="IPR037165">
    <property type="entry name" value="AldOxase/xan_DH_Mopterin-bd_sf"/>
</dbReference>
<dbReference type="GO" id="GO:0016491">
    <property type="term" value="F:oxidoreductase activity"/>
    <property type="evidence" value="ECO:0007669"/>
    <property type="project" value="InterPro"/>
</dbReference>
<dbReference type="Pfam" id="PF20256">
    <property type="entry name" value="MoCoBD_2"/>
    <property type="match status" value="2"/>
</dbReference>
<dbReference type="Gene3D" id="3.90.1170.50">
    <property type="entry name" value="Aldehyde oxidase/xanthine dehydrogenase, a/b hammerhead"/>
    <property type="match status" value="1"/>
</dbReference>
<dbReference type="InterPro" id="IPR000674">
    <property type="entry name" value="Ald_Oxase/Xan_DH_a/b"/>
</dbReference>
<dbReference type="PANTHER" id="PTHR47495:SF1">
    <property type="entry name" value="BLL3820 PROTEIN"/>
    <property type="match status" value="1"/>
</dbReference>
<dbReference type="Proteomes" id="UP000185221">
    <property type="component" value="Unassembled WGS sequence"/>
</dbReference>
<evidence type="ECO:0000313" key="3">
    <source>
        <dbReference type="Proteomes" id="UP000185221"/>
    </source>
</evidence>
<dbReference type="AlphaFoldDB" id="A0A1N6G4V8"/>
<dbReference type="InterPro" id="IPR012368">
    <property type="entry name" value="OxRdtase_Mopterin-bd_su_IorB"/>
</dbReference>
<sequence>MSYKSSKTGNLNRREFLKSSSGIALFIGASGIFPALVSCTDTKKIQEQFEKHAITAWVKISEDGQILIYNPASEMGQGSMTSLPLIFAEEMDADWSKVHVEFSPQESDIYGSPGWAPGSKLMFTVGSRTTNSYFNVMRKAGAQARTILLFTAAQHWKVPVEELSASNSIITHKSSGKKISYAELIPYLTEMETLPDVSEVALKDAANFQLIGTDIPRTEIPSKVDGTAQFAIDVRLPNMLYGVLERGNLHGAKPTLLNESEIMGLEGIVKIVPFDYAIGIIATKLEQALKAKNQLKIDWSTSNASGFNSEEIYREYEKIANQNQSGEVITNEGDINQAFRNASKVYQADFKNDYVYHAQLEPLNAVIQVTEDLQKAEVWVGSQQGTDTKLGVPGVLGIPPENVNVHLQYLGGGFGRRSLNDFVEECAVLAKEVAPKPVKLIWTREDDLRYGTYRPMSLQRIKASVDFSGTIQAFSHTVVGDGGNLVASGIRNDHYAIPNQFADWRSTSHGIRLKHWRSVGHGPNKFAIESMLDQIAYDQQMDPVALRRKLMVNSPRALATLEKAVEISNWEEPSPEGYAKGISFVEHGSLGTGVCEISLNKETGEIKVHRVWIALDAGTIIQPDNVKAQMEGGIIMGISSALKERISVVNGQVQQRNFNDYSLLRMQDAPESIETVLIPSGETPQGVGETATPMVAGAIANAFLHLTGKHLRHMPFTPERVLEALNS</sequence>
<name>A0A1N6G4V8_9BACT</name>
<evidence type="ECO:0000313" key="2">
    <source>
        <dbReference type="EMBL" id="SIO02540.1"/>
    </source>
</evidence>
<dbReference type="PIRSF" id="PIRSF036389">
    <property type="entry name" value="IOR_B"/>
    <property type="match status" value="1"/>
</dbReference>
<keyword evidence="3" id="KW-1185">Reference proteome</keyword>
<dbReference type="SUPFAM" id="SSF56003">
    <property type="entry name" value="Molybdenum cofactor-binding domain"/>
    <property type="match status" value="2"/>
</dbReference>
<dbReference type="SMART" id="SM01008">
    <property type="entry name" value="Ald_Xan_dh_C"/>
    <property type="match status" value="1"/>
</dbReference>
<dbReference type="Pfam" id="PF02738">
    <property type="entry name" value="MoCoBD_1"/>
    <property type="match status" value="1"/>
</dbReference>
<accession>A0A1N6G4V8</accession>